<dbReference type="STRING" id="1160895.CM19_01720"/>
<evidence type="ECO:0000259" key="1">
    <source>
        <dbReference type="Pfam" id="PF00535"/>
    </source>
</evidence>
<dbReference type="InterPro" id="IPR001173">
    <property type="entry name" value="Glyco_trans_2-like"/>
</dbReference>
<dbReference type="AlphaFoldDB" id="A0A031LU32"/>
<dbReference type="CDD" id="cd00761">
    <property type="entry name" value="Glyco_tranf_GTA_type"/>
    <property type="match status" value="1"/>
</dbReference>
<protein>
    <recommendedName>
        <fullName evidence="1">Glycosyltransferase 2-like domain-containing protein</fullName>
    </recommendedName>
</protein>
<gene>
    <name evidence="2" type="ORF">CM19_01720</name>
</gene>
<evidence type="ECO:0000313" key="3">
    <source>
        <dbReference type="Proteomes" id="UP000024332"/>
    </source>
</evidence>
<keyword evidence="3" id="KW-1185">Reference proteome</keyword>
<evidence type="ECO:0000313" key="2">
    <source>
        <dbReference type="EMBL" id="EZQ11270.1"/>
    </source>
</evidence>
<feature type="domain" description="Glycosyltransferase 2-like" evidence="1">
    <location>
        <begin position="2"/>
        <end position="120"/>
    </location>
</feature>
<accession>A0A031LU32</accession>
<dbReference type="Gene3D" id="3.90.550.10">
    <property type="entry name" value="Spore Coat Polysaccharide Biosynthesis Protein SpsA, Chain A"/>
    <property type="match status" value="1"/>
</dbReference>
<comment type="caution">
    <text evidence="2">The sequence shown here is derived from an EMBL/GenBank/DDBJ whole genome shotgun (WGS) entry which is preliminary data.</text>
</comment>
<organism evidence="2 3">
    <name type="scientific">Candidatus Acidianus copahuensis</name>
    <dbReference type="NCBI Taxonomy" id="1160895"/>
    <lineage>
        <taxon>Archaea</taxon>
        <taxon>Thermoproteota</taxon>
        <taxon>Thermoprotei</taxon>
        <taxon>Sulfolobales</taxon>
        <taxon>Sulfolobaceae</taxon>
        <taxon>Acidianus</taxon>
    </lineage>
</organism>
<name>A0A031LU32_9CREN</name>
<proteinExistence type="predicted"/>
<sequence length="309" mass="36079">MKQAVDSVLSQGDDDSEIIVVKDFPELDDYLMEKGIKSIRCERKEQGLRVYMGLLKVEGEIVVFLDDDDMFLPGKLKAVRDAFARGVDFYHNEFKLIDQNGNEIKRPNNRRLSRISGREEVLIMSKKEALRKLGSLHPIAVNSSSIAVSTNVLLEASEYLRKVTRNIDGFFLYSALRSEKPLAIDLRELTAYRIHALNSSITLARDFQSFLTERGEYLLLMENNWHIFQDMLKGNWAEDYASFYLEATKCLRRSMGFGETRLSECLGLVFNKYFRGYGDPWKIFLLTNMFPKFVRLYLWRIYWKLKVRE</sequence>
<dbReference type="EMBL" id="JFZT01000016">
    <property type="protein sequence ID" value="EZQ11270.1"/>
    <property type="molecule type" value="Genomic_DNA"/>
</dbReference>
<dbReference type="SUPFAM" id="SSF53448">
    <property type="entry name" value="Nucleotide-diphospho-sugar transferases"/>
    <property type="match status" value="1"/>
</dbReference>
<dbReference type="Proteomes" id="UP000024332">
    <property type="component" value="Unassembled WGS sequence"/>
</dbReference>
<dbReference type="Pfam" id="PF00535">
    <property type="entry name" value="Glycos_transf_2"/>
    <property type="match status" value="1"/>
</dbReference>
<dbReference type="InterPro" id="IPR029044">
    <property type="entry name" value="Nucleotide-diphossugar_trans"/>
</dbReference>
<reference evidence="2 3" key="1">
    <citation type="submission" date="2014-03" db="EMBL/GenBank/DDBJ databases">
        <title>Draft genome sequence of the novel thermoacidophilic archaea Acidianus copahuensis ALE1 strain, isolated from Copahue volcanic area in Neuquen Argentina.</title>
        <authorList>
            <person name="Urbieta M.S."/>
            <person name="Rascovan N."/>
            <person name="Castro C."/>
            <person name="Revale S."/>
            <person name="Giaveno M.A."/>
            <person name="Vazquez M.P."/>
            <person name="Donati E.R."/>
        </authorList>
    </citation>
    <scope>NUCLEOTIDE SEQUENCE [LARGE SCALE GENOMIC DNA]</scope>
    <source>
        <strain evidence="2 3">ALE1</strain>
    </source>
</reference>